<keyword evidence="2" id="KW-1185">Reference proteome</keyword>
<organism evidence="1 2">
    <name type="scientific">Kaistia hirudinis</name>
    <dbReference type="NCBI Taxonomy" id="1293440"/>
    <lineage>
        <taxon>Bacteria</taxon>
        <taxon>Pseudomonadati</taxon>
        <taxon>Pseudomonadota</taxon>
        <taxon>Alphaproteobacteria</taxon>
        <taxon>Hyphomicrobiales</taxon>
        <taxon>Kaistiaceae</taxon>
        <taxon>Kaistia</taxon>
    </lineage>
</organism>
<dbReference type="InterPro" id="IPR023375">
    <property type="entry name" value="ADC_dom_sf"/>
</dbReference>
<gene>
    <name evidence="1" type="ORF">GGR25_003198</name>
</gene>
<accession>A0A840AP64</accession>
<sequence length="261" mass="29159">MSKDLRRGGLDRLTEEDILRGGFSTPWDAPTIPHFPFTFRDIEVLTLVWRTTEAAVARLLPPPLVPTSDVVLAHIYKMNDTEWLGPYGESNVSIGCRLPGTELAGSYSPYLFLSSEVGVSHGREIHGQPKKLGHPKLEHRGDLVVGTVERNGIDILTGTMAYKQRRDSLDSLKAHFDFAENINLKAVDHIDGRPAIRQLTARRLSDVVVHECWGGPCTVELRPNAQAPVHRLPVIDMLDGVHWRADFTLVPGRIVHDYLAR</sequence>
<dbReference type="Pfam" id="PF06314">
    <property type="entry name" value="ADC"/>
    <property type="match status" value="1"/>
</dbReference>
<comment type="caution">
    <text evidence="1">The sequence shown here is derived from an EMBL/GenBank/DDBJ whole genome shotgun (WGS) entry which is preliminary data.</text>
</comment>
<dbReference type="NCBIfam" id="NF002614">
    <property type="entry name" value="PRK02265.1"/>
    <property type="match status" value="1"/>
</dbReference>
<dbReference type="Gene3D" id="2.40.400.10">
    <property type="entry name" value="Acetoacetate decarboxylase-like"/>
    <property type="match status" value="1"/>
</dbReference>
<keyword evidence="1" id="KW-0456">Lyase</keyword>
<dbReference type="AlphaFoldDB" id="A0A840AP64"/>
<reference evidence="1 2" key="1">
    <citation type="submission" date="2020-08" db="EMBL/GenBank/DDBJ databases">
        <title>Genomic Encyclopedia of Type Strains, Phase IV (KMG-IV): sequencing the most valuable type-strain genomes for metagenomic binning, comparative biology and taxonomic classification.</title>
        <authorList>
            <person name="Goeker M."/>
        </authorList>
    </citation>
    <scope>NUCLEOTIDE SEQUENCE [LARGE SCALE GENOMIC DNA]</scope>
    <source>
        <strain evidence="1 2">DSM 25966</strain>
    </source>
</reference>
<protein>
    <submittedName>
        <fullName evidence="1">Acetoacetate decarboxylase</fullName>
        <ecNumber evidence="1">4.1.1.4</ecNumber>
    </submittedName>
</protein>
<dbReference type="SUPFAM" id="SSF160104">
    <property type="entry name" value="Acetoacetate decarboxylase-like"/>
    <property type="match status" value="1"/>
</dbReference>
<dbReference type="RefSeq" id="WP_183399802.1">
    <property type="nucleotide sequence ID" value="NZ_JACIDS010000004.1"/>
</dbReference>
<dbReference type="Proteomes" id="UP000553963">
    <property type="component" value="Unassembled WGS sequence"/>
</dbReference>
<name>A0A840AP64_9HYPH</name>
<evidence type="ECO:0000313" key="1">
    <source>
        <dbReference type="EMBL" id="MBB3932140.1"/>
    </source>
</evidence>
<proteinExistence type="predicted"/>
<dbReference type="GO" id="GO:0047602">
    <property type="term" value="F:acetoacetate decarboxylase activity"/>
    <property type="evidence" value="ECO:0007669"/>
    <property type="project" value="UniProtKB-EC"/>
</dbReference>
<dbReference type="EMBL" id="JACIDS010000004">
    <property type="protein sequence ID" value="MBB3932140.1"/>
    <property type="molecule type" value="Genomic_DNA"/>
</dbReference>
<dbReference type="EC" id="4.1.1.4" evidence="1"/>
<dbReference type="InterPro" id="IPR010451">
    <property type="entry name" value="Acetoacetate_decarboxylase"/>
</dbReference>
<evidence type="ECO:0000313" key="2">
    <source>
        <dbReference type="Proteomes" id="UP000553963"/>
    </source>
</evidence>